<comment type="caution">
    <text evidence="1">The sequence shown here is derived from an EMBL/GenBank/DDBJ whole genome shotgun (WGS) entry which is preliminary data.</text>
</comment>
<proteinExistence type="predicted"/>
<evidence type="ECO:0000313" key="2">
    <source>
        <dbReference type="Proteomes" id="UP000579812"/>
    </source>
</evidence>
<dbReference type="PANTHER" id="PTHR47526">
    <property type="entry name" value="ATP-DEPENDENT DNA HELICASE"/>
    <property type="match status" value="1"/>
</dbReference>
<organism evidence="1 2">
    <name type="scientific">Onychostoma macrolepis</name>
    <dbReference type="NCBI Taxonomy" id="369639"/>
    <lineage>
        <taxon>Eukaryota</taxon>
        <taxon>Metazoa</taxon>
        <taxon>Chordata</taxon>
        <taxon>Craniata</taxon>
        <taxon>Vertebrata</taxon>
        <taxon>Euteleostomi</taxon>
        <taxon>Actinopterygii</taxon>
        <taxon>Neopterygii</taxon>
        <taxon>Teleostei</taxon>
        <taxon>Ostariophysi</taxon>
        <taxon>Cypriniformes</taxon>
        <taxon>Cyprinidae</taxon>
        <taxon>Acrossocheilinae</taxon>
        <taxon>Onychostoma</taxon>
    </lineage>
</organism>
<dbReference type="PANTHER" id="PTHR47526:SF4">
    <property type="entry name" value="SWIM-TYPE DOMAIN-CONTAINING PROTEIN"/>
    <property type="match status" value="1"/>
</dbReference>
<gene>
    <name evidence="1" type="ORF">G5714_016909</name>
</gene>
<protein>
    <submittedName>
        <fullName evidence="1">Uncharacterized protein</fullName>
    </submittedName>
</protein>
<reference evidence="1 2" key="1">
    <citation type="submission" date="2020-04" db="EMBL/GenBank/DDBJ databases">
        <title>Chromosome-level genome assembly of a cyprinid fish Onychostoma macrolepis by integration of Nanopore Sequencing, Bionano and Hi-C technology.</title>
        <authorList>
            <person name="Wang D."/>
        </authorList>
    </citation>
    <scope>NUCLEOTIDE SEQUENCE [LARGE SCALE GENOMIC DNA]</scope>
    <source>
        <strain evidence="1">SWU-2019</strain>
        <tissue evidence="1">Muscle</tissue>
    </source>
</reference>
<dbReference type="Proteomes" id="UP000579812">
    <property type="component" value="Unassembled WGS sequence"/>
</dbReference>
<accession>A0A7J6C499</accession>
<keyword evidence="2" id="KW-1185">Reference proteome</keyword>
<name>A0A7J6C499_9TELE</name>
<evidence type="ECO:0000313" key="1">
    <source>
        <dbReference type="EMBL" id="KAF4102109.1"/>
    </source>
</evidence>
<dbReference type="AlphaFoldDB" id="A0A7J6C499"/>
<sequence>MEKEKEKGKGLYREKLNNTAKQRYLEKLLDINNIDPYDLPVTEWTKNPETLPPLTYPDIVNYPVYGISAYTMQEFRNFKSLEAYQQFCCGWVQDLQTHKPVNCESSVILAKPIRGTFPWFAHIRSEDGISWIKVNNKSDWNTG</sequence>
<dbReference type="EMBL" id="JAAMOB010000017">
    <property type="protein sequence ID" value="KAF4102109.1"/>
    <property type="molecule type" value="Genomic_DNA"/>
</dbReference>